<dbReference type="Pfam" id="PF19573">
    <property type="entry name" value="DUF6089"/>
    <property type="match status" value="1"/>
</dbReference>
<feature type="domain" description="DUF6089" evidence="1">
    <location>
        <begin position="4"/>
        <end position="188"/>
    </location>
</feature>
<gene>
    <name evidence="2" type="ORF">U0035_04720</name>
</gene>
<reference evidence="2 3" key="1">
    <citation type="submission" date="2023-12" db="EMBL/GenBank/DDBJ databases">
        <title>Genome sequencing and assembly of bacterial species from a model synthetic community.</title>
        <authorList>
            <person name="Hogle S.L."/>
        </authorList>
    </citation>
    <scope>NUCLEOTIDE SEQUENCE [LARGE SCALE GENOMIC DNA]</scope>
    <source>
        <strain evidence="2 3">HAMBI_3031</strain>
    </source>
</reference>
<dbReference type="SUPFAM" id="SSF56925">
    <property type="entry name" value="OMPA-like"/>
    <property type="match status" value="1"/>
</dbReference>
<protein>
    <submittedName>
        <fullName evidence="2">DUF6089 family protein</fullName>
    </submittedName>
</protein>
<evidence type="ECO:0000313" key="3">
    <source>
        <dbReference type="Proteomes" id="UP001325680"/>
    </source>
</evidence>
<proteinExistence type="predicted"/>
<organism evidence="2 3">
    <name type="scientific">Niabella yanshanensis</name>
    <dbReference type="NCBI Taxonomy" id="577386"/>
    <lineage>
        <taxon>Bacteria</taxon>
        <taxon>Pseudomonadati</taxon>
        <taxon>Bacteroidota</taxon>
        <taxon>Chitinophagia</taxon>
        <taxon>Chitinophagales</taxon>
        <taxon>Chitinophagaceae</taxon>
        <taxon>Niabella</taxon>
    </lineage>
</organism>
<dbReference type="Proteomes" id="UP001325680">
    <property type="component" value="Chromosome"/>
</dbReference>
<accession>A0ABZ0WA40</accession>
<evidence type="ECO:0000313" key="2">
    <source>
        <dbReference type="EMBL" id="WQD39448.1"/>
    </source>
</evidence>
<keyword evidence="3" id="KW-1185">Reference proteome</keyword>
<dbReference type="InterPro" id="IPR011250">
    <property type="entry name" value="OMP/PagP_B-barrel"/>
</dbReference>
<sequence>MRKFFCWLIGIAVFQGVQAQRYIGQKSFVGGTLGSFTYTGFYSQNASYISHTSMSGSVFYGHRLILPHKLYIRGELMMGEAAANNINGQEESNDPLKGGFRGYIAEASAKVEYELLNMHRYKVTPYINGGPGIYYLFDYQPQQGEPKSVSEKLGFVVPAGAGIKYRMTDRVKIFAEGTYRFFVKNLDNFPDKTASNPNHYYSVAVGASFSLQKFNRLW</sequence>
<name>A0ABZ0WA40_9BACT</name>
<evidence type="ECO:0000259" key="1">
    <source>
        <dbReference type="Pfam" id="PF19573"/>
    </source>
</evidence>
<dbReference type="InterPro" id="IPR045743">
    <property type="entry name" value="DUF6089"/>
</dbReference>
<dbReference type="Gene3D" id="2.40.160.20">
    <property type="match status" value="1"/>
</dbReference>
<dbReference type="RefSeq" id="WP_114788892.1">
    <property type="nucleotide sequence ID" value="NZ_CP139960.1"/>
</dbReference>
<dbReference type="EMBL" id="CP139960">
    <property type="protein sequence ID" value="WQD39448.1"/>
    <property type="molecule type" value="Genomic_DNA"/>
</dbReference>